<evidence type="ECO:0000313" key="1">
    <source>
        <dbReference type="EMBL" id="MFC0865087.1"/>
    </source>
</evidence>
<organism evidence="1 2">
    <name type="scientific">Sphaerimonospora cavernae</name>
    <dbReference type="NCBI Taxonomy" id="1740611"/>
    <lineage>
        <taxon>Bacteria</taxon>
        <taxon>Bacillati</taxon>
        <taxon>Actinomycetota</taxon>
        <taxon>Actinomycetes</taxon>
        <taxon>Streptosporangiales</taxon>
        <taxon>Streptosporangiaceae</taxon>
        <taxon>Sphaerimonospora</taxon>
    </lineage>
</organism>
<accession>A0ABV6UA94</accession>
<name>A0ABV6UA94_9ACTN</name>
<dbReference type="RefSeq" id="WP_394303128.1">
    <property type="nucleotide sequence ID" value="NZ_JBHMQT010000050.1"/>
</dbReference>
<dbReference type="InterPro" id="IPR031325">
    <property type="entry name" value="RHS_repeat"/>
</dbReference>
<dbReference type="Proteomes" id="UP001589870">
    <property type="component" value="Unassembled WGS sequence"/>
</dbReference>
<protein>
    <submittedName>
        <fullName evidence="1">Polymorphic toxin-type HINT domain-containing protein</fullName>
    </submittedName>
</protein>
<dbReference type="NCBIfam" id="TIGR01643">
    <property type="entry name" value="YD_repeat_2x"/>
    <property type="match status" value="1"/>
</dbReference>
<dbReference type="CDD" id="cd00081">
    <property type="entry name" value="Hint"/>
    <property type="match status" value="1"/>
</dbReference>
<dbReference type="Gene3D" id="2.170.16.10">
    <property type="entry name" value="Hedgehog/Intein (Hint) domain"/>
    <property type="match status" value="1"/>
</dbReference>
<evidence type="ECO:0000313" key="2">
    <source>
        <dbReference type="Proteomes" id="UP001589870"/>
    </source>
</evidence>
<dbReference type="EMBL" id="JBHMQT010000050">
    <property type="protein sequence ID" value="MFC0865087.1"/>
    <property type="molecule type" value="Genomic_DNA"/>
</dbReference>
<gene>
    <name evidence="1" type="ORF">ACFHYQ_22600</name>
</gene>
<keyword evidence="2" id="KW-1185">Reference proteome</keyword>
<dbReference type="PROSITE" id="PS50818">
    <property type="entry name" value="INTEIN_C_TER"/>
    <property type="match status" value="1"/>
</dbReference>
<dbReference type="SUPFAM" id="SSF51294">
    <property type="entry name" value="Hedgehog/intein (Hint) domain"/>
    <property type="match status" value="1"/>
</dbReference>
<comment type="caution">
    <text evidence="1">The sequence shown here is derived from an EMBL/GenBank/DDBJ whole genome shotgun (WGS) entry which is preliminary data.</text>
</comment>
<dbReference type="InterPro" id="IPR006530">
    <property type="entry name" value="YD"/>
</dbReference>
<dbReference type="Gene3D" id="2.180.10.10">
    <property type="entry name" value="RHS repeat-associated core"/>
    <property type="match status" value="1"/>
</dbReference>
<sequence length="479" mass="51078">MSYFYTGGLLTSVIGARGFTWKYVYQANGLLTQVIDPHRVAIVTNTYGPDGRMTAQLDALGKKTTFEWNAAKQEATTTDPDGVVIWDGYRGNTLVCSQRGTGDADSHRYSATSCAAGSQMAGRIDYTYDLVGNRLSQKRTGSEGNDTTTYAYDVADQLTRETVTRPGASTAKDFAYDVNGNQIRAGADRFTYNLDNSLATATVGGNSFVPGTLVLMADGTAKPIEEVDLGDTVIATDPETGQTAAEPVVGLITGDGDKHLVGVTVDTDGDKGTATGQLVATDGHPFWVENARAWLKADQLQPGMWLRTSAGTHVQVTAIKTWTKSDQRVHNLTIADTHTYYVLASATPVLVHNCGTGPKDGAGLTPEELMSRAQDLRDGYAGEMAKLSNRKRPATVTAGYNVETGQYAAGASAKGVCAEVCVVNQLGGDPSKIVFTSAVRPRTGQSINICVSCEGQFGRKPFKEPGTIFDSDVLRVFDD</sequence>
<dbReference type="InterPro" id="IPR030934">
    <property type="entry name" value="Intein_C"/>
</dbReference>
<reference evidence="1 2" key="1">
    <citation type="submission" date="2024-09" db="EMBL/GenBank/DDBJ databases">
        <authorList>
            <person name="Sun Q."/>
            <person name="Mori K."/>
        </authorList>
    </citation>
    <scope>NUCLEOTIDE SEQUENCE [LARGE SCALE GENOMIC DNA]</scope>
    <source>
        <strain evidence="1 2">TBRC 1851</strain>
    </source>
</reference>
<proteinExistence type="predicted"/>
<dbReference type="InterPro" id="IPR036844">
    <property type="entry name" value="Hint_dom_sf"/>
</dbReference>
<dbReference type="Pfam" id="PF07591">
    <property type="entry name" value="PT-HINT"/>
    <property type="match status" value="1"/>
</dbReference>
<dbReference type="Pfam" id="PF05593">
    <property type="entry name" value="RHS_repeat"/>
    <property type="match status" value="2"/>
</dbReference>